<dbReference type="PANTHER" id="PTHR42709">
    <property type="entry name" value="ALKALINE PHOSPHATASE LIKE PROTEIN"/>
    <property type="match status" value="1"/>
</dbReference>
<feature type="transmembrane region" description="Helical" evidence="6">
    <location>
        <begin position="140"/>
        <end position="165"/>
    </location>
</feature>
<evidence type="ECO:0000256" key="5">
    <source>
        <dbReference type="ARBA" id="ARBA00023136"/>
    </source>
</evidence>
<evidence type="ECO:0000313" key="9">
    <source>
        <dbReference type="Proteomes" id="UP001245184"/>
    </source>
</evidence>
<dbReference type="InterPro" id="IPR051311">
    <property type="entry name" value="DedA_domain"/>
</dbReference>
<evidence type="ECO:0000256" key="6">
    <source>
        <dbReference type="SAM" id="Phobius"/>
    </source>
</evidence>
<dbReference type="PANTHER" id="PTHR42709:SF6">
    <property type="entry name" value="UNDECAPRENYL PHOSPHATE TRANSPORTER A"/>
    <property type="match status" value="1"/>
</dbReference>
<feature type="transmembrane region" description="Helical" evidence="6">
    <location>
        <begin position="177"/>
        <end position="195"/>
    </location>
</feature>
<keyword evidence="3 6" id="KW-0812">Transmembrane</keyword>
<evidence type="ECO:0000256" key="3">
    <source>
        <dbReference type="ARBA" id="ARBA00022692"/>
    </source>
</evidence>
<dbReference type="InterPro" id="IPR032816">
    <property type="entry name" value="VTT_dom"/>
</dbReference>
<feature type="domain" description="Rhodanese" evidence="7">
    <location>
        <begin position="223"/>
        <end position="315"/>
    </location>
</feature>
<dbReference type="CDD" id="cd01444">
    <property type="entry name" value="GlpE_ST"/>
    <property type="match status" value="1"/>
</dbReference>
<dbReference type="InterPro" id="IPR036873">
    <property type="entry name" value="Rhodanese-like_dom_sf"/>
</dbReference>
<gene>
    <name evidence="8" type="ORF">QF025_004211</name>
</gene>
<proteinExistence type="predicted"/>
<keyword evidence="4 6" id="KW-1133">Transmembrane helix</keyword>
<dbReference type="Gene3D" id="3.40.250.10">
    <property type="entry name" value="Rhodanese-like domain"/>
    <property type="match status" value="1"/>
</dbReference>
<dbReference type="SUPFAM" id="SSF52821">
    <property type="entry name" value="Rhodanese/Cell cycle control phosphatase"/>
    <property type="match status" value="1"/>
</dbReference>
<protein>
    <submittedName>
        <fullName evidence="8">Membrane protein DedA with SNARE-associated domain/rhodanese-related sulfurtransferase</fullName>
    </submittedName>
</protein>
<dbReference type="RefSeq" id="WP_029971851.1">
    <property type="nucleotide sequence ID" value="NZ_ATXV01000026.1"/>
</dbReference>
<evidence type="ECO:0000259" key="7">
    <source>
        <dbReference type="PROSITE" id="PS50206"/>
    </source>
</evidence>
<evidence type="ECO:0000256" key="2">
    <source>
        <dbReference type="ARBA" id="ARBA00022475"/>
    </source>
</evidence>
<name>A0ABD5CK98_9BURK</name>
<reference evidence="8 9" key="1">
    <citation type="submission" date="2023-08" db="EMBL/GenBank/DDBJ databases">
        <title>Genome sequencing of plant associated microbes to promote plant fitness in Sorghum bicolor and Oryza sativa.</title>
        <authorList>
            <person name="Coleman-Derr D."/>
        </authorList>
    </citation>
    <scope>NUCLEOTIDE SEQUENCE [LARGE SCALE GENOMIC DNA]</scope>
    <source>
        <strain evidence="8 9">SLBN-33</strain>
    </source>
</reference>
<evidence type="ECO:0000313" key="8">
    <source>
        <dbReference type="EMBL" id="MDR6205491.1"/>
    </source>
</evidence>
<dbReference type="PROSITE" id="PS50206">
    <property type="entry name" value="RHODANESE_3"/>
    <property type="match status" value="1"/>
</dbReference>
<feature type="transmembrane region" description="Helical" evidence="6">
    <location>
        <begin position="109"/>
        <end position="128"/>
    </location>
</feature>
<dbReference type="Pfam" id="PF09335">
    <property type="entry name" value="VTT_dom"/>
    <property type="match status" value="1"/>
</dbReference>
<keyword evidence="5 6" id="KW-0472">Membrane</keyword>
<dbReference type="GO" id="GO:0005886">
    <property type="term" value="C:plasma membrane"/>
    <property type="evidence" value="ECO:0007669"/>
    <property type="project" value="UniProtKB-SubCell"/>
</dbReference>
<organism evidence="8 9">
    <name type="scientific">Paraburkholderia graminis</name>
    <dbReference type="NCBI Taxonomy" id="60548"/>
    <lineage>
        <taxon>Bacteria</taxon>
        <taxon>Pseudomonadati</taxon>
        <taxon>Pseudomonadota</taxon>
        <taxon>Betaproteobacteria</taxon>
        <taxon>Burkholderiales</taxon>
        <taxon>Burkholderiaceae</taxon>
        <taxon>Paraburkholderia</taxon>
    </lineage>
</organism>
<dbReference type="InterPro" id="IPR023695">
    <property type="entry name" value="Thiosulf_sulfurTrfase"/>
</dbReference>
<keyword evidence="2" id="KW-1003">Cell membrane</keyword>
<dbReference type="EMBL" id="JAVIZN010000002">
    <property type="protein sequence ID" value="MDR6205491.1"/>
    <property type="molecule type" value="Genomic_DNA"/>
</dbReference>
<accession>A0ABD5CK98</accession>
<dbReference type="Pfam" id="PF00581">
    <property type="entry name" value="Rhodanese"/>
    <property type="match status" value="1"/>
</dbReference>
<dbReference type="InterPro" id="IPR001763">
    <property type="entry name" value="Rhodanese-like_dom"/>
</dbReference>
<comment type="caution">
    <text evidence="8">The sequence shown here is derived from an EMBL/GenBank/DDBJ whole genome shotgun (WGS) entry which is preliminary data.</text>
</comment>
<evidence type="ECO:0000256" key="4">
    <source>
        <dbReference type="ARBA" id="ARBA00022989"/>
    </source>
</evidence>
<comment type="subcellular location">
    <subcellularLocation>
        <location evidence="1">Cell membrane</location>
        <topology evidence="1">Multi-pass membrane protein</topology>
    </subcellularLocation>
</comment>
<sequence length="326" mass="34907">MFSHELIAQYGALVVFLSVLGASLGLPVPAMPTLITVGASITIATGAQQSAVSHFASTLGAAALGGVLGDLVWYEGGRRFGERTLRTVCLLSSSRDSCVRKTERFFGRWGVRVLIVARFVPGLSLVAVPLCGAMAVRLRYFIACDCAGVALWASIALAIGGAFAAQIDLLFAVISHLGWRALGIVASALALYCCYRYCRHLMLSKALETSRIDAVELHGLLTDEPRPVIFDIRSPERRTLDPFVIPGAVFADERKCGEIVRAYDTNRTFVIYCSCPGEVSAAWMAGRLRRAGIRLALPLTGGIDAWRDAGFNVAPATAAGGERRAQ</sequence>
<dbReference type="AlphaFoldDB" id="A0ABD5CK98"/>
<evidence type="ECO:0000256" key="1">
    <source>
        <dbReference type="ARBA" id="ARBA00004651"/>
    </source>
</evidence>
<dbReference type="Proteomes" id="UP001245184">
    <property type="component" value="Unassembled WGS sequence"/>
</dbReference>